<feature type="domain" description="SLH" evidence="4">
    <location>
        <begin position="793"/>
        <end position="856"/>
    </location>
</feature>
<evidence type="ECO:0000259" key="4">
    <source>
        <dbReference type="PROSITE" id="PS51272"/>
    </source>
</evidence>
<feature type="region of interest" description="Disordered" evidence="2">
    <location>
        <begin position="27"/>
        <end position="69"/>
    </location>
</feature>
<accession>A0A9D1IV96</accession>
<feature type="chain" id="PRO_5039556488" evidence="3">
    <location>
        <begin position="28"/>
        <end position="959"/>
    </location>
</feature>
<feature type="region of interest" description="Disordered" evidence="2">
    <location>
        <begin position="635"/>
        <end position="659"/>
    </location>
</feature>
<dbReference type="Pfam" id="PF00395">
    <property type="entry name" value="SLH"/>
    <property type="match status" value="4"/>
</dbReference>
<feature type="compositionally biased region" description="Low complexity" evidence="2">
    <location>
        <begin position="562"/>
        <end position="586"/>
    </location>
</feature>
<comment type="caution">
    <text evidence="5">The sequence shown here is derived from an EMBL/GenBank/DDBJ whole genome shotgun (WGS) entry which is preliminary data.</text>
</comment>
<proteinExistence type="predicted"/>
<protein>
    <submittedName>
        <fullName evidence="5">S-layer homology domain-containing protein</fullName>
    </submittedName>
</protein>
<reference evidence="5" key="1">
    <citation type="submission" date="2020-10" db="EMBL/GenBank/DDBJ databases">
        <authorList>
            <person name="Gilroy R."/>
        </authorList>
    </citation>
    <scope>NUCLEOTIDE SEQUENCE</scope>
    <source>
        <strain evidence="5">CHK191-8634</strain>
    </source>
</reference>
<evidence type="ECO:0000313" key="6">
    <source>
        <dbReference type="Proteomes" id="UP000824073"/>
    </source>
</evidence>
<gene>
    <name evidence="5" type="ORF">IAB67_06775</name>
</gene>
<keyword evidence="3" id="KW-0732">Signal</keyword>
<dbReference type="InterPro" id="IPR051465">
    <property type="entry name" value="Cell_Envelope_Struct_Comp"/>
</dbReference>
<dbReference type="PROSITE" id="PS51272">
    <property type="entry name" value="SLH"/>
    <property type="match status" value="3"/>
</dbReference>
<feature type="compositionally biased region" description="Low complexity" evidence="2">
    <location>
        <begin position="593"/>
        <end position="608"/>
    </location>
</feature>
<name>A0A9D1IV96_9CLOT</name>
<feature type="region of interest" description="Disordered" evidence="2">
    <location>
        <begin position="559"/>
        <end position="613"/>
    </location>
</feature>
<dbReference type="EMBL" id="DVMR01000052">
    <property type="protein sequence ID" value="HIU43983.1"/>
    <property type="molecule type" value="Genomic_DNA"/>
</dbReference>
<reference evidence="5" key="2">
    <citation type="journal article" date="2021" name="PeerJ">
        <title>Extensive microbial diversity within the chicken gut microbiome revealed by metagenomics and culture.</title>
        <authorList>
            <person name="Gilroy R."/>
            <person name="Ravi A."/>
            <person name="Getino M."/>
            <person name="Pursley I."/>
            <person name="Horton D.L."/>
            <person name="Alikhan N.F."/>
            <person name="Baker D."/>
            <person name="Gharbi K."/>
            <person name="Hall N."/>
            <person name="Watson M."/>
            <person name="Adriaenssens E.M."/>
            <person name="Foster-Nyarko E."/>
            <person name="Jarju S."/>
            <person name="Secka A."/>
            <person name="Antonio M."/>
            <person name="Oren A."/>
            <person name="Chaudhuri R.R."/>
            <person name="La Ragione R."/>
            <person name="Hildebrand F."/>
            <person name="Pallen M.J."/>
        </authorList>
    </citation>
    <scope>NUCLEOTIDE SEQUENCE</scope>
    <source>
        <strain evidence="5">CHK191-8634</strain>
    </source>
</reference>
<sequence length="959" mass="99671">MQRGKRWLALLLALVLAAGLLPTAALANGDGTEVTDGETDSSGTSGDVETGSGETDEETLSDNTPLDSPDAITRAQLAEKLYNKFYLDQPATDQGFTDIGDGQSGTTSPCTPTQWTAINVLAEKGILSGTSGTTFSPSGKVTRAELAVVFWRVTGCKSHPTAATPPYSDVTGAEPYGPAVLALTAMGIIQGEATGKFNATQPASVGMVNLLFAKYDESTVDTDGWETGVTRLDMLMQVYAQYKGDPVLKEKAEVGVSKDFADIGACTPEQQAAIKFFTKAGVISGLNTQPPMFQPYGAASNFQIALLLQKCAEMSTPDTGAEEGGDPAVQGVALLSDAAPLAEEGGEEQRPNLEEMVKAAFEFLGQQGADVTAAKGNPHAPGLESSLTAWTASVVPVSPTISPADRTFTGALEVTISAGGSAETDGTIIYYTTDGSDPTMSGTLYSEAFTITEDTTVKAVAVKNNLVSSVATAGYTVAEFTITPSRDSFTGSDTVTFTIANVPEGAKVSVTCDHTAYNPTEGADGAWSVTLPNASETYTFTATAAVGEKTYTDTCQVEVTRKSTGSSSSRPSSGSSSSSTTTETVTNPDGSKTTTVTNNRTDTVTETTEYPDGTTVIVVTNGRTDTVTQTTEYADGSSEVVETASDGTVTTTSTDADGGQTRAVENPDGSAEITVESADGSRSVTAVNEDGQAAVEVSLSADVLDNAGDEAVPLPMPAVASSGDRDEAPTVTVELTRGFSARVEIPVERAATSTVAVLVHDDGTEEIIRASLTTENGVVVTLSNGDTVKIVDNGKYFDDVPDSHWGADAIDFVSSRELFSGTGEAVFSPDTAMSRAMLVTVLARFEGVDTTGGDTWYGAGRQWAMENGISDGANMDQVLTREQLATMLYRYAGSPAADGAITHFSDGDKVSSYAADAMQWAVSHGLIGGMGDNTLNPQGNATRAQVAAILMRFIENFTI</sequence>
<feature type="domain" description="SLH" evidence="4">
    <location>
        <begin position="901"/>
        <end position="959"/>
    </location>
</feature>
<dbReference type="Proteomes" id="UP000824073">
    <property type="component" value="Unassembled WGS sequence"/>
</dbReference>
<dbReference type="InterPro" id="IPR026876">
    <property type="entry name" value="Fn3_assoc_repeat"/>
</dbReference>
<keyword evidence="1" id="KW-0677">Repeat</keyword>
<evidence type="ECO:0000256" key="2">
    <source>
        <dbReference type="SAM" id="MobiDB-lite"/>
    </source>
</evidence>
<dbReference type="PANTHER" id="PTHR43308">
    <property type="entry name" value="OUTER MEMBRANE PROTEIN ALPHA-RELATED"/>
    <property type="match status" value="1"/>
</dbReference>
<feature type="domain" description="SLH" evidence="4">
    <location>
        <begin position="101"/>
        <end position="164"/>
    </location>
</feature>
<evidence type="ECO:0000256" key="3">
    <source>
        <dbReference type="SAM" id="SignalP"/>
    </source>
</evidence>
<dbReference type="AlphaFoldDB" id="A0A9D1IV96"/>
<feature type="signal peptide" evidence="3">
    <location>
        <begin position="1"/>
        <end position="27"/>
    </location>
</feature>
<feature type="compositionally biased region" description="Low complexity" evidence="2">
    <location>
        <begin position="643"/>
        <end position="659"/>
    </location>
</feature>
<dbReference type="PANTHER" id="PTHR43308:SF5">
    <property type="entry name" value="S-LAYER PROTEIN _ PEPTIDOGLYCAN ENDO-BETA-N-ACETYLGLUCOSAMINIDASE"/>
    <property type="match status" value="1"/>
</dbReference>
<dbReference type="InterPro" id="IPR001119">
    <property type="entry name" value="SLH_dom"/>
</dbReference>
<organism evidence="5 6">
    <name type="scientific">Candidatus Ventrousia excrementavium</name>
    <dbReference type="NCBI Taxonomy" id="2840961"/>
    <lineage>
        <taxon>Bacteria</taxon>
        <taxon>Bacillati</taxon>
        <taxon>Bacillota</taxon>
        <taxon>Clostridia</taxon>
        <taxon>Eubacteriales</taxon>
        <taxon>Clostridiaceae</taxon>
        <taxon>Clostridiaceae incertae sedis</taxon>
        <taxon>Candidatus Ventrousia</taxon>
    </lineage>
</organism>
<evidence type="ECO:0000313" key="5">
    <source>
        <dbReference type="EMBL" id="HIU43983.1"/>
    </source>
</evidence>
<evidence type="ECO:0000256" key="1">
    <source>
        <dbReference type="ARBA" id="ARBA00022737"/>
    </source>
</evidence>
<dbReference type="Pfam" id="PF13287">
    <property type="entry name" value="Fn3_assoc"/>
    <property type="match status" value="1"/>
</dbReference>